<evidence type="ECO:0000256" key="1">
    <source>
        <dbReference type="SAM" id="Coils"/>
    </source>
</evidence>
<evidence type="ECO:0000313" key="3">
    <source>
        <dbReference type="EMBL" id="GJD59715.1"/>
    </source>
</evidence>
<dbReference type="EMBL" id="BPQI01000245">
    <property type="protein sequence ID" value="GJD59715.1"/>
    <property type="molecule type" value="Genomic_DNA"/>
</dbReference>
<reference evidence="3" key="3">
    <citation type="submission" date="2021-08" db="EMBL/GenBank/DDBJ databases">
        <authorList>
            <person name="Tani A."/>
            <person name="Ola A."/>
            <person name="Ogura Y."/>
            <person name="Katsura K."/>
            <person name="Hayashi T."/>
        </authorList>
    </citation>
    <scope>NUCLEOTIDE SEQUENCE</scope>
    <source>
        <strain evidence="3">DSM 22415</strain>
    </source>
</reference>
<dbReference type="EMBL" id="CABFVH010000096">
    <property type="protein sequence ID" value="VUF16107.1"/>
    <property type="molecule type" value="Genomic_DNA"/>
</dbReference>
<dbReference type="Gene3D" id="1.10.530.10">
    <property type="match status" value="1"/>
</dbReference>
<feature type="coiled-coil region" evidence="1">
    <location>
        <begin position="326"/>
        <end position="376"/>
    </location>
</feature>
<organism evidence="4 5">
    <name type="scientific">Methylobacterium dankookense</name>
    <dbReference type="NCBI Taxonomy" id="560405"/>
    <lineage>
        <taxon>Bacteria</taxon>
        <taxon>Pseudomonadati</taxon>
        <taxon>Pseudomonadota</taxon>
        <taxon>Alphaproteobacteria</taxon>
        <taxon>Hyphomicrobiales</taxon>
        <taxon>Methylobacteriaceae</taxon>
        <taxon>Methylobacterium</taxon>
    </lineage>
</organism>
<keyword evidence="6" id="KW-1185">Reference proteome</keyword>
<name>A0A564G6Z0_9HYPH</name>
<dbReference type="Proteomes" id="UP000401717">
    <property type="component" value="Unassembled WGS sequence"/>
</dbReference>
<proteinExistence type="predicted"/>
<dbReference type="Proteomes" id="UP001055303">
    <property type="component" value="Unassembled WGS sequence"/>
</dbReference>
<gene>
    <name evidence="3" type="ORF">IFDJLNFL_5646</name>
    <name evidence="4" type="ORF">MTDSW087_05858</name>
</gene>
<evidence type="ECO:0000313" key="5">
    <source>
        <dbReference type="Proteomes" id="UP000401717"/>
    </source>
</evidence>
<dbReference type="RefSeq" id="WP_144769299.1">
    <property type="nucleotide sequence ID" value="NZ_BPQI01000245.1"/>
</dbReference>
<evidence type="ECO:0000313" key="4">
    <source>
        <dbReference type="EMBL" id="VUF16107.1"/>
    </source>
</evidence>
<feature type="region of interest" description="Disordered" evidence="2">
    <location>
        <begin position="414"/>
        <end position="450"/>
    </location>
</feature>
<sequence length="689" mass="73486">MAEDRFRLTAEIGDQFSGPLKRMRTMLGEIRPTPEMRAVREELNGLAGAVQRLHGMGRGMSGRDMLGGIGLDLSVAAGIGAVVASMRALSKEALEMRHISRETGLTAQNLRALQKTGERFQIAPDTVIAGTQSFAEKLSLLRRGLGEFSGELRQKAPGIFGQLQGSKDTMDALDKYLSFLSKIKDPQTLKQYTDLMGLGGFNRLFTDGPEALGKALREEMKKAASEPDFSKQAQEAAEHWRDLKDTLEQIQRMAAPEIFKYMADFAKSTRTDIENIVALEEKLKSFADGVKSYIDNFGTAAPPEEAGKPSRRGPGAPAETEAERRIRALQGRKGSLDQQLQLMERNPGSPDYALKHSRLVEELKRVGDELEKLRNQGATAQPSSFGGGSGWGGMIHRAGWGGGFGPGSFGPGSAAAEAFNNSPQGRITRDLKGLPQPGASESTGAGAKNPAASKALADAIAGTESGKGGYNTVLGNGRYGRPDKPISTMTLDEAYAFGRTVRARHGSSSALGRYQIVGSTMKLAQRALGLSGDTLFNDETQDRMMRWIARNQGLGAWEGLKGNPGAMLRAREAMAAGGALDAPLVSPDAIEAVRRAQGKSEWERGTGLSRIRDDQVVKGGSMLAPGDMGMLQRRRLAEGGGGSPLDGSVNMAVTFRNAPPGMGISTKSSGVVKEVAVDRGTSLYGTAAQ</sequence>
<evidence type="ECO:0008006" key="7">
    <source>
        <dbReference type="Google" id="ProtNLM"/>
    </source>
</evidence>
<feature type="region of interest" description="Disordered" evidence="2">
    <location>
        <begin position="298"/>
        <end position="322"/>
    </location>
</feature>
<dbReference type="OrthoDB" id="8006122at2"/>
<dbReference type="InterPro" id="IPR023346">
    <property type="entry name" value="Lysozyme-like_dom_sf"/>
</dbReference>
<dbReference type="SUPFAM" id="SSF53955">
    <property type="entry name" value="Lysozyme-like"/>
    <property type="match status" value="1"/>
</dbReference>
<reference evidence="4 5" key="1">
    <citation type="submission" date="2019-06" db="EMBL/GenBank/DDBJ databases">
        <authorList>
            <person name="Rodrigo-Torres L."/>
            <person name="Arahal R. D."/>
            <person name="Lucena T."/>
        </authorList>
    </citation>
    <scope>NUCLEOTIDE SEQUENCE [LARGE SCALE GENOMIC DNA]</scope>
    <source>
        <strain evidence="4 5">SW08-7</strain>
    </source>
</reference>
<protein>
    <recommendedName>
        <fullName evidence="7">Phage tail lysozyme domain-containing protein</fullName>
    </recommendedName>
</protein>
<evidence type="ECO:0000256" key="2">
    <source>
        <dbReference type="SAM" id="MobiDB-lite"/>
    </source>
</evidence>
<accession>A0A564G6Z0</accession>
<dbReference type="AlphaFoldDB" id="A0A564G6Z0"/>
<keyword evidence="1" id="KW-0175">Coiled coil</keyword>
<reference evidence="3" key="2">
    <citation type="journal article" date="2021" name="Front. Microbiol.">
        <title>Comprehensive Comparative Genomics and Phenotyping of Methylobacterium Species.</title>
        <authorList>
            <person name="Alessa O."/>
            <person name="Ogura Y."/>
            <person name="Fujitani Y."/>
            <person name="Takami H."/>
            <person name="Hayashi T."/>
            <person name="Sahin N."/>
            <person name="Tani A."/>
        </authorList>
    </citation>
    <scope>NUCLEOTIDE SEQUENCE</scope>
    <source>
        <strain evidence="3">DSM 22415</strain>
    </source>
</reference>
<evidence type="ECO:0000313" key="6">
    <source>
        <dbReference type="Proteomes" id="UP001055303"/>
    </source>
</evidence>